<keyword evidence="3 6" id="KW-0378">Hydrolase</keyword>
<dbReference type="PROSITE" id="PS51257">
    <property type="entry name" value="PROKAR_LIPOPROTEIN"/>
    <property type="match status" value="1"/>
</dbReference>
<dbReference type="GO" id="GO:0006508">
    <property type="term" value="P:proteolysis"/>
    <property type="evidence" value="ECO:0007669"/>
    <property type="project" value="UniProtKB-KW"/>
</dbReference>
<dbReference type="InterPro" id="IPR023828">
    <property type="entry name" value="Peptidase_S8_Ser-AS"/>
</dbReference>
<evidence type="ECO:0000313" key="10">
    <source>
        <dbReference type="Proteomes" id="UP000033867"/>
    </source>
</evidence>
<dbReference type="SUPFAM" id="SSF69318">
    <property type="entry name" value="Integrin alpha N-terminal domain"/>
    <property type="match status" value="1"/>
</dbReference>
<evidence type="ECO:0000256" key="1">
    <source>
        <dbReference type="ARBA" id="ARBA00011073"/>
    </source>
</evidence>
<dbReference type="CDD" id="cd07473">
    <property type="entry name" value="Peptidases_S8_Subtilisin_like"/>
    <property type="match status" value="1"/>
</dbReference>
<comment type="caution">
    <text evidence="9">The sequence shown here is derived from an EMBL/GenBank/DDBJ whole genome shotgun (WGS) entry which is preliminary data.</text>
</comment>
<gene>
    <name evidence="9" type="ORF">UV42_C0007G0013</name>
</gene>
<evidence type="ECO:0000256" key="6">
    <source>
        <dbReference type="PROSITE-ProRule" id="PRU01240"/>
    </source>
</evidence>
<feature type="active site" description="Charge relay system" evidence="5 6">
    <location>
        <position position="144"/>
    </location>
</feature>
<evidence type="ECO:0000256" key="2">
    <source>
        <dbReference type="ARBA" id="ARBA00022670"/>
    </source>
</evidence>
<sequence>MHCKYFPTIVTIFACVVIAGPANAANLSDPLYEQWAFQDIGVYAAWDYTQGSKDVVVAVIDNGFDTFHPDLRDNVWKNEDEIPSNNIDDDHNGYIDDVWGWSFIPEDINKDGALDDSELIGTNDPRPRVSALNPVEKEEGIVHHGTAVAGLIGAVGGNGKGISGVAPHVRLMNLRVVDETGRGTLTMLDEAIYYAVDNGADVINMSMVGTTDQDIHDAIEYAYDHDVVVVAAAGNTRQDLNIYPLDPICADALSDEVHILGVSSITREHRLSMFSNSGLTCVDITAPGEDITSTVRFSPTHGLSDQYLPGWAGTSFSTPLVSGAAALIKSIQPFWGARQIYDALLSTVHHTSGQDEREYENLFGAGLLQVDKAVAYAYAQITQRPSEESLWFVSPSLGMSQNMTGDVLSIENHEALKGIDDFVVKRKENTTVLVTTKKDTRSTRRVTIYDISGDWNEIGGFVVPASGPLEIAMKQDDIILSPTYAATTVFWVYSQKGVLTATYALHVPHGGVSMAVSAKGDLYTVSKQEDVLTVQIFTESLEEAHSSFQVHSLSLLGNIAVGDIDGDLQDEVVLGGAVGERPYVSYYDADGTYKRTFSVYSAYQSGFSLLVTDHDSDGKDDVVTIPYNNTEVVRVWTNKSKKIAEWNIFQTYSLSDITAINY</sequence>
<dbReference type="PROSITE" id="PS00137">
    <property type="entry name" value="SUBTILASE_HIS"/>
    <property type="match status" value="1"/>
</dbReference>
<dbReference type="InterPro" id="IPR028994">
    <property type="entry name" value="Integrin_alpha_N"/>
</dbReference>
<dbReference type="InterPro" id="IPR022398">
    <property type="entry name" value="Peptidase_S8_His-AS"/>
</dbReference>
<dbReference type="Pfam" id="PF00082">
    <property type="entry name" value="Peptidase_S8"/>
    <property type="match status" value="1"/>
</dbReference>
<dbReference type="InterPro" id="IPR051048">
    <property type="entry name" value="Peptidase_S8/S53_subtilisin"/>
</dbReference>
<dbReference type="InterPro" id="IPR036852">
    <property type="entry name" value="Peptidase_S8/S53_dom_sf"/>
</dbReference>
<keyword evidence="7" id="KW-0732">Signal</keyword>
<evidence type="ECO:0000256" key="3">
    <source>
        <dbReference type="ARBA" id="ARBA00022801"/>
    </source>
</evidence>
<dbReference type="PRINTS" id="PR00723">
    <property type="entry name" value="SUBTILISIN"/>
</dbReference>
<keyword evidence="2 6" id="KW-0645">Protease</keyword>
<dbReference type="InterPro" id="IPR034204">
    <property type="entry name" value="PfSUB1-like_cat_dom"/>
</dbReference>
<feature type="active site" description="Charge relay system" evidence="5 6">
    <location>
        <position position="315"/>
    </location>
</feature>
<comment type="similarity">
    <text evidence="1 6">Belongs to the peptidase S8 family.</text>
</comment>
<proteinExistence type="inferred from homology"/>
<feature type="active site" description="Charge relay system" evidence="5 6">
    <location>
        <position position="61"/>
    </location>
</feature>
<feature type="signal peptide" evidence="7">
    <location>
        <begin position="1"/>
        <end position="24"/>
    </location>
</feature>
<evidence type="ECO:0000313" key="9">
    <source>
        <dbReference type="EMBL" id="KKS72561.1"/>
    </source>
</evidence>
<evidence type="ECO:0000256" key="4">
    <source>
        <dbReference type="ARBA" id="ARBA00022825"/>
    </source>
</evidence>
<dbReference type="PANTHER" id="PTHR43399">
    <property type="entry name" value="SUBTILISIN-RELATED"/>
    <property type="match status" value="1"/>
</dbReference>
<dbReference type="SUPFAM" id="SSF52743">
    <property type="entry name" value="Subtilisin-like"/>
    <property type="match status" value="1"/>
</dbReference>
<feature type="domain" description="Peptidase S8/S53" evidence="8">
    <location>
        <begin position="53"/>
        <end position="366"/>
    </location>
</feature>
<evidence type="ECO:0000256" key="7">
    <source>
        <dbReference type="SAM" id="SignalP"/>
    </source>
</evidence>
<evidence type="ECO:0000256" key="5">
    <source>
        <dbReference type="PIRSR" id="PIRSR615500-1"/>
    </source>
</evidence>
<organism evidence="9 10">
    <name type="scientific">Candidatus Magasanikbacteria bacterium GW2011_GWE2_42_7</name>
    <dbReference type="NCBI Taxonomy" id="1619052"/>
    <lineage>
        <taxon>Bacteria</taxon>
        <taxon>Candidatus Magasanikiibacteriota</taxon>
    </lineage>
</organism>
<keyword evidence="4 6" id="KW-0720">Serine protease</keyword>
<name>A0A0G1DP28_9BACT</name>
<dbReference type="Gene3D" id="3.40.50.200">
    <property type="entry name" value="Peptidase S8/S53 domain"/>
    <property type="match status" value="1"/>
</dbReference>
<dbReference type="AlphaFoldDB" id="A0A0G1DP28"/>
<dbReference type="GO" id="GO:0004252">
    <property type="term" value="F:serine-type endopeptidase activity"/>
    <property type="evidence" value="ECO:0007669"/>
    <property type="project" value="UniProtKB-UniRule"/>
</dbReference>
<accession>A0A0G1DP28</accession>
<dbReference type="PATRIC" id="fig|1619052.3.peg.204"/>
<protein>
    <submittedName>
        <fullName evidence="9">Peptidase S8 and S53, subtilisin, kexin, sedolisin</fullName>
    </submittedName>
</protein>
<reference evidence="9 10" key="1">
    <citation type="journal article" date="2015" name="Nature">
        <title>rRNA introns, odd ribosomes, and small enigmatic genomes across a large radiation of phyla.</title>
        <authorList>
            <person name="Brown C.T."/>
            <person name="Hug L.A."/>
            <person name="Thomas B.C."/>
            <person name="Sharon I."/>
            <person name="Castelle C.J."/>
            <person name="Singh A."/>
            <person name="Wilkins M.J."/>
            <person name="Williams K.H."/>
            <person name="Banfield J.F."/>
        </authorList>
    </citation>
    <scope>NUCLEOTIDE SEQUENCE [LARGE SCALE GENOMIC DNA]</scope>
</reference>
<dbReference type="InterPro" id="IPR015500">
    <property type="entry name" value="Peptidase_S8_subtilisin-rel"/>
</dbReference>
<dbReference type="PROSITE" id="PS51892">
    <property type="entry name" value="SUBTILASE"/>
    <property type="match status" value="1"/>
</dbReference>
<evidence type="ECO:0000259" key="8">
    <source>
        <dbReference type="Pfam" id="PF00082"/>
    </source>
</evidence>
<dbReference type="PANTHER" id="PTHR43399:SF4">
    <property type="entry name" value="CELL WALL-ASSOCIATED PROTEASE"/>
    <property type="match status" value="1"/>
</dbReference>
<dbReference type="PROSITE" id="PS00138">
    <property type="entry name" value="SUBTILASE_SER"/>
    <property type="match status" value="1"/>
</dbReference>
<dbReference type="InterPro" id="IPR000209">
    <property type="entry name" value="Peptidase_S8/S53_dom"/>
</dbReference>
<dbReference type="EMBL" id="LCEK01000007">
    <property type="protein sequence ID" value="KKS72561.1"/>
    <property type="molecule type" value="Genomic_DNA"/>
</dbReference>
<dbReference type="Proteomes" id="UP000033867">
    <property type="component" value="Unassembled WGS sequence"/>
</dbReference>
<feature type="chain" id="PRO_5002536613" evidence="7">
    <location>
        <begin position="25"/>
        <end position="662"/>
    </location>
</feature>